<dbReference type="Gene3D" id="3.50.50.60">
    <property type="entry name" value="FAD/NAD(P)-binding domain"/>
    <property type="match status" value="1"/>
</dbReference>
<evidence type="ECO:0000313" key="6">
    <source>
        <dbReference type="EMBL" id="KGG10401.1"/>
    </source>
</evidence>
<comment type="cofactor">
    <cofactor evidence="1">
        <name>FAD</name>
        <dbReference type="ChEBI" id="CHEBI:57692"/>
    </cofactor>
</comment>
<name>A0A0A2B932_PROMR</name>
<dbReference type="Gene3D" id="2.40.30.10">
    <property type="entry name" value="Translation factors"/>
    <property type="match status" value="1"/>
</dbReference>
<evidence type="ECO:0000313" key="7">
    <source>
        <dbReference type="Proteomes" id="UP000030481"/>
    </source>
</evidence>
<organism evidence="6 7">
    <name type="scientific">Prochlorococcus marinus str. MIT 9401</name>
    <dbReference type="NCBI Taxonomy" id="167551"/>
    <lineage>
        <taxon>Bacteria</taxon>
        <taxon>Bacillati</taxon>
        <taxon>Cyanobacteriota</taxon>
        <taxon>Cyanophyceae</taxon>
        <taxon>Synechococcales</taxon>
        <taxon>Prochlorococcaceae</taxon>
        <taxon>Prochlorococcus</taxon>
    </lineage>
</organism>
<dbReference type="PANTHER" id="PTHR42887:SF2">
    <property type="entry name" value="OS12G0638800 PROTEIN"/>
    <property type="match status" value="1"/>
</dbReference>
<dbReference type="EMBL" id="JNAR01000004">
    <property type="protein sequence ID" value="KGG10401.1"/>
    <property type="molecule type" value="Genomic_DNA"/>
</dbReference>
<dbReference type="InterPro" id="IPR055178">
    <property type="entry name" value="RsdA/BaiN/AoA(So)-like_dom"/>
</dbReference>
<evidence type="ECO:0000256" key="2">
    <source>
        <dbReference type="ARBA" id="ARBA00022630"/>
    </source>
</evidence>
<dbReference type="PANTHER" id="PTHR42887">
    <property type="entry name" value="OS12G0638800 PROTEIN"/>
    <property type="match status" value="1"/>
</dbReference>
<reference evidence="7" key="1">
    <citation type="journal article" date="2014" name="Sci. Data">
        <title>Genomes of diverse isolates of the marine cyanobacterium Prochlorococcus.</title>
        <authorList>
            <person name="Biller S."/>
            <person name="Berube P."/>
            <person name="Thompson J."/>
            <person name="Kelly L."/>
            <person name="Roggensack S."/>
            <person name="Awad L."/>
            <person name="Roache-Johnson K."/>
            <person name="Ding H."/>
            <person name="Giovannoni S.J."/>
            <person name="Moore L.R."/>
            <person name="Chisholm S.W."/>
        </authorList>
    </citation>
    <scope>NUCLEOTIDE SEQUENCE [LARGE SCALE GENOMIC DNA]</scope>
</reference>
<dbReference type="InterPro" id="IPR004792">
    <property type="entry name" value="BaiN-like"/>
</dbReference>
<dbReference type="NCBIfam" id="TIGR00275">
    <property type="entry name" value="aminoacetone oxidase family FAD-binding enzyme"/>
    <property type="match status" value="1"/>
</dbReference>
<dbReference type="SUPFAM" id="SSF51905">
    <property type="entry name" value="FAD/NAD(P)-binding domain"/>
    <property type="match status" value="1"/>
</dbReference>
<dbReference type="PRINTS" id="PR00368">
    <property type="entry name" value="FADPNR"/>
</dbReference>
<dbReference type="Pfam" id="PF22780">
    <property type="entry name" value="HI0933_like_1st"/>
    <property type="match status" value="1"/>
</dbReference>
<gene>
    <name evidence="6" type="ORF">EV01_0304</name>
</gene>
<evidence type="ECO:0000256" key="3">
    <source>
        <dbReference type="ARBA" id="ARBA00022827"/>
    </source>
</evidence>
<keyword evidence="3" id="KW-0274">FAD</keyword>
<evidence type="ECO:0000259" key="4">
    <source>
        <dbReference type="Pfam" id="PF03486"/>
    </source>
</evidence>
<sequence>MNDNFLENFDLAVVGGGAAGFMTAITAAENGVKKIIILEGTSKLMEKVRISGGGRCNVTNATWIPNELVENYPRGGIQLLESFNRFAAGDVYDWFEKKGLKLKIEEDLRVFPVSNSSSDVIDCLRKSALSKNVEILTKFFVNEISKTPDNIFNIFSLKKAKVTAKNIILSTGGNPSGYKLAQNLGHTIVKPVPSLFTFSTKEPNLDECSGVSIKGIDIEIKLNNKNFQNRGDLLITHWGFSGPAVLKLSSIAARELYSQKYKFNLIIKWSSLSYEELKEKVNYLKLNKGKVNLINIRPVPLLTKRLWIFLLKKIGIDKDKKWADLLADEREKMINTLMRDKYIISGKGPFGEEFVTSGGVKINEVNFKSMESLICPGLFFSGEVLDVDGITGGFNFQHCWTSGWIAGMAVSKLNQSIIN</sequence>
<dbReference type="SUPFAM" id="SSF160996">
    <property type="entry name" value="HI0933 insert domain-like"/>
    <property type="match status" value="1"/>
</dbReference>
<evidence type="ECO:0000259" key="5">
    <source>
        <dbReference type="Pfam" id="PF22780"/>
    </source>
</evidence>
<accession>A0A0A2B932</accession>
<protein>
    <submittedName>
        <fullName evidence="6">Putative flavoprotein</fullName>
    </submittedName>
</protein>
<dbReference type="InterPro" id="IPR057661">
    <property type="entry name" value="RsdA/BaiN/AoA(So)_Rossmann"/>
</dbReference>
<comment type="caution">
    <text evidence="6">The sequence shown here is derived from an EMBL/GenBank/DDBJ whole genome shotgun (WGS) entry which is preliminary data.</text>
</comment>
<dbReference type="InterPro" id="IPR023166">
    <property type="entry name" value="BaiN-like_dom_sf"/>
</dbReference>
<feature type="domain" description="RsdA/BaiN/AoA(So)-like insert" evidence="5">
    <location>
        <begin position="192"/>
        <end position="355"/>
    </location>
</feature>
<proteinExistence type="predicted"/>
<feature type="domain" description="RsdA/BaiN/AoA(So)-like Rossmann fold-like" evidence="4">
    <location>
        <begin position="10"/>
        <end position="408"/>
    </location>
</feature>
<evidence type="ECO:0000256" key="1">
    <source>
        <dbReference type="ARBA" id="ARBA00001974"/>
    </source>
</evidence>
<dbReference type="Proteomes" id="UP000030481">
    <property type="component" value="Unassembled WGS sequence"/>
</dbReference>
<dbReference type="AlphaFoldDB" id="A0A0A2B932"/>
<dbReference type="Gene3D" id="1.10.8.260">
    <property type="entry name" value="HI0933 insert domain-like"/>
    <property type="match status" value="1"/>
</dbReference>
<dbReference type="Pfam" id="PF03486">
    <property type="entry name" value="HI0933_like"/>
    <property type="match status" value="1"/>
</dbReference>
<dbReference type="PRINTS" id="PR00411">
    <property type="entry name" value="PNDRDTASEI"/>
</dbReference>
<keyword evidence="2" id="KW-0285">Flavoprotein</keyword>
<dbReference type="InterPro" id="IPR036188">
    <property type="entry name" value="FAD/NAD-bd_sf"/>
</dbReference>